<organism evidence="8 9">
    <name type="scientific">Vibrio palustris</name>
    <dbReference type="NCBI Taxonomy" id="1918946"/>
    <lineage>
        <taxon>Bacteria</taxon>
        <taxon>Pseudomonadati</taxon>
        <taxon>Pseudomonadota</taxon>
        <taxon>Gammaproteobacteria</taxon>
        <taxon>Vibrionales</taxon>
        <taxon>Vibrionaceae</taxon>
        <taxon>Vibrio</taxon>
    </lineage>
</organism>
<dbReference type="GO" id="GO:0030288">
    <property type="term" value="C:outer membrane-bounded periplasmic space"/>
    <property type="evidence" value="ECO:0007669"/>
    <property type="project" value="TreeGrafter"/>
</dbReference>
<evidence type="ECO:0000313" key="9">
    <source>
        <dbReference type="Proteomes" id="UP000189475"/>
    </source>
</evidence>
<keyword evidence="4" id="KW-0408">Iron</keyword>
<dbReference type="GO" id="GO:1901678">
    <property type="term" value="P:iron coordination entity transport"/>
    <property type="evidence" value="ECO:0007669"/>
    <property type="project" value="UniProtKB-ARBA"/>
</dbReference>
<protein>
    <submittedName>
        <fullName evidence="8">Iron(3+)-hydroxamate-binding protein FhuD</fullName>
    </submittedName>
</protein>
<accession>A0A1R4B3U3</accession>
<feature type="signal peptide" evidence="6">
    <location>
        <begin position="1"/>
        <end position="25"/>
    </location>
</feature>
<feature type="chain" id="PRO_5012345260" evidence="6">
    <location>
        <begin position="26"/>
        <end position="308"/>
    </location>
</feature>
<keyword evidence="4" id="KW-0406">Ion transport</keyword>
<evidence type="ECO:0000256" key="5">
    <source>
        <dbReference type="ARBA" id="ARBA00022729"/>
    </source>
</evidence>
<evidence type="ECO:0000256" key="2">
    <source>
        <dbReference type="ARBA" id="ARBA00008814"/>
    </source>
</evidence>
<dbReference type="PROSITE" id="PS50983">
    <property type="entry name" value="FE_B12_PBP"/>
    <property type="match status" value="1"/>
</dbReference>
<sequence>MRINSRILAGLLMLLVGGMANLAMAQPITVTDDVGTHTFEHIPKRVAVLDWNLIEQVIELGVTPLTATDVKSYGQWVVKPALPKAVHDVGTRGEPNLEKIAALKPDVILITQSQKPLMARLKQIAPVLYYDNFSPEVNSAKVAIDNFKRIAHLLGKEDVAQDKLTAMNAHFVMLKQKIAQHFKGQPPKVLPMRLADTTSAYIYTKNSMSNYVLEQLGLQPALALAPGKWNIVQKPIEDLQHIQQGYVLYILPFNQEKQLQKSFLWQAMPFVRKHHVNAVRSVWSYGGAMSLQYMADAYTDSLLEMPVE</sequence>
<evidence type="ECO:0000313" key="8">
    <source>
        <dbReference type="EMBL" id="SJL83576.1"/>
    </source>
</evidence>
<evidence type="ECO:0000256" key="6">
    <source>
        <dbReference type="SAM" id="SignalP"/>
    </source>
</evidence>
<evidence type="ECO:0000256" key="1">
    <source>
        <dbReference type="ARBA" id="ARBA00004196"/>
    </source>
</evidence>
<keyword evidence="4" id="KW-0410">Iron transport</keyword>
<dbReference type="CDD" id="cd01146">
    <property type="entry name" value="FhuD"/>
    <property type="match status" value="1"/>
</dbReference>
<feature type="domain" description="Fe/B12 periplasmic-binding" evidence="7">
    <location>
        <begin position="45"/>
        <end position="306"/>
    </location>
</feature>
<reference evidence="8 9" key="1">
    <citation type="submission" date="2017-02" db="EMBL/GenBank/DDBJ databases">
        <authorList>
            <person name="Peterson S.W."/>
        </authorList>
    </citation>
    <scope>NUCLEOTIDE SEQUENCE [LARGE SCALE GENOMIC DNA]</scope>
    <source>
        <strain evidence="8 9">CECT 9027</strain>
    </source>
</reference>
<keyword evidence="9" id="KW-1185">Reference proteome</keyword>
<proteinExistence type="inferred from homology"/>
<keyword evidence="3" id="KW-0813">Transport</keyword>
<gene>
    <name evidence="8" type="primary">fhuD</name>
    <name evidence="8" type="ORF">VPAL9027_01544</name>
</gene>
<dbReference type="STRING" id="1918946.VPAL9027_01544"/>
<dbReference type="PANTHER" id="PTHR30532:SF1">
    <property type="entry name" value="IRON(3+)-HYDROXAMATE-BINDING PROTEIN FHUD"/>
    <property type="match status" value="1"/>
</dbReference>
<dbReference type="PRINTS" id="PR01715">
    <property type="entry name" value="FERRIBNDNGPP"/>
</dbReference>
<comment type="subcellular location">
    <subcellularLocation>
        <location evidence="1">Cell envelope</location>
    </subcellularLocation>
</comment>
<keyword evidence="5 6" id="KW-0732">Signal</keyword>
<dbReference type="InterPro" id="IPR051313">
    <property type="entry name" value="Bact_iron-sidero_bind"/>
</dbReference>
<evidence type="ECO:0000259" key="7">
    <source>
        <dbReference type="PROSITE" id="PS50983"/>
    </source>
</evidence>
<dbReference type="Proteomes" id="UP000189475">
    <property type="component" value="Unassembled WGS sequence"/>
</dbReference>
<dbReference type="SUPFAM" id="SSF53807">
    <property type="entry name" value="Helical backbone' metal receptor"/>
    <property type="match status" value="1"/>
</dbReference>
<name>A0A1R4B3U3_9VIBR</name>
<dbReference type="Pfam" id="PF01497">
    <property type="entry name" value="Peripla_BP_2"/>
    <property type="match status" value="1"/>
</dbReference>
<evidence type="ECO:0000256" key="4">
    <source>
        <dbReference type="ARBA" id="ARBA00022496"/>
    </source>
</evidence>
<dbReference type="InterPro" id="IPR002491">
    <property type="entry name" value="ABC_transptr_periplasmic_BD"/>
</dbReference>
<dbReference type="Gene3D" id="3.40.50.1980">
    <property type="entry name" value="Nitrogenase molybdenum iron protein domain"/>
    <property type="match status" value="2"/>
</dbReference>
<dbReference type="EMBL" id="FUFT01000003">
    <property type="protein sequence ID" value="SJL83576.1"/>
    <property type="molecule type" value="Genomic_DNA"/>
</dbReference>
<dbReference type="AlphaFoldDB" id="A0A1R4B3U3"/>
<comment type="similarity">
    <text evidence="2">Belongs to the bacterial solute-binding protein 8 family.</text>
</comment>
<dbReference type="PANTHER" id="PTHR30532">
    <property type="entry name" value="IRON III DICITRATE-BINDING PERIPLASMIC PROTEIN"/>
    <property type="match status" value="1"/>
</dbReference>
<evidence type="ECO:0000256" key="3">
    <source>
        <dbReference type="ARBA" id="ARBA00022448"/>
    </source>
</evidence>